<gene>
    <name evidence="1" type="ORF">KIPB_002884</name>
</gene>
<dbReference type="SUPFAM" id="SSF54768">
    <property type="entry name" value="dsRNA-binding domain-like"/>
    <property type="match status" value="1"/>
</dbReference>
<dbReference type="Gene3D" id="3.30.160.20">
    <property type="match status" value="1"/>
</dbReference>
<name>A0A9K3GGJ4_9EUKA</name>
<sequence length="280" mass="31116">MLPKYHSTNAKGHEGLWWVSTVEVELNGAVLRVRGRDMPQKKAAEKAAAHAMLEALQSRGEIKPVVPAVPPSPTHEDVAVQDRHLREATTSDGIHLWDKPFVVVLTEREEDAINYPGVRHTLYRCSVDHGLAVIYVEVTLNVIEDDPTPRVTLGHRCQATGSGRYLVQIPPMPEYSEQDEDPSVLDIAESVYVQQCMSYLMGTVREATKGFTHKPGFLVLRDDAATTAPFLPAFSAALFPDTLFVTLPTERTPAGVPIVKQVKEFLEERSNTIMETPRPE</sequence>
<keyword evidence="2" id="KW-1185">Reference proteome</keyword>
<comment type="caution">
    <text evidence="1">The sequence shown here is derived from an EMBL/GenBank/DDBJ whole genome shotgun (WGS) entry which is preliminary data.</text>
</comment>
<evidence type="ECO:0000313" key="2">
    <source>
        <dbReference type="Proteomes" id="UP000265618"/>
    </source>
</evidence>
<protein>
    <submittedName>
        <fullName evidence="1">Uncharacterized protein</fullName>
    </submittedName>
</protein>
<accession>A0A9K3GGJ4</accession>
<dbReference type="EMBL" id="BDIP01000515">
    <property type="protein sequence ID" value="GIQ81852.1"/>
    <property type="molecule type" value="Genomic_DNA"/>
</dbReference>
<reference evidence="1 2" key="1">
    <citation type="journal article" date="2018" name="PLoS ONE">
        <title>The draft genome of Kipferlia bialata reveals reductive genome evolution in fornicate parasites.</title>
        <authorList>
            <person name="Tanifuji G."/>
            <person name="Takabayashi S."/>
            <person name="Kume K."/>
            <person name="Takagi M."/>
            <person name="Nakayama T."/>
            <person name="Kamikawa R."/>
            <person name="Inagaki Y."/>
            <person name="Hashimoto T."/>
        </authorList>
    </citation>
    <scope>NUCLEOTIDE SEQUENCE [LARGE SCALE GENOMIC DNA]</scope>
    <source>
        <strain evidence="1">NY0173</strain>
    </source>
</reference>
<dbReference type="Proteomes" id="UP000265618">
    <property type="component" value="Unassembled WGS sequence"/>
</dbReference>
<evidence type="ECO:0000313" key="1">
    <source>
        <dbReference type="EMBL" id="GIQ81852.1"/>
    </source>
</evidence>
<organism evidence="1 2">
    <name type="scientific">Kipferlia bialata</name>
    <dbReference type="NCBI Taxonomy" id="797122"/>
    <lineage>
        <taxon>Eukaryota</taxon>
        <taxon>Metamonada</taxon>
        <taxon>Carpediemonas-like organisms</taxon>
        <taxon>Kipferlia</taxon>
    </lineage>
</organism>
<proteinExistence type="predicted"/>
<dbReference type="AlphaFoldDB" id="A0A9K3GGJ4"/>